<gene>
    <name evidence="1" type="ORF">BDK51DRAFT_33670</name>
</gene>
<dbReference type="Proteomes" id="UP000269721">
    <property type="component" value="Unassembled WGS sequence"/>
</dbReference>
<accession>A0A4P9WJW5</accession>
<dbReference type="AlphaFoldDB" id="A0A4P9WJW5"/>
<organism evidence="1 2">
    <name type="scientific">Blyttiomyces helicus</name>
    <dbReference type="NCBI Taxonomy" id="388810"/>
    <lineage>
        <taxon>Eukaryota</taxon>
        <taxon>Fungi</taxon>
        <taxon>Fungi incertae sedis</taxon>
        <taxon>Chytridiomycota</taxon>
        <taxon>Chytridiomycota incertae sedis</taxon>
        <taxon>Chytridiomycetes</taxon>
        <taxon>Chytridiomycetes incertae sedis</taxon>
        <taxon>Blyttiomyces</taxon>
    </lineage>
</organism>
<dbReference type="EMBL" id="KZ994314">
    <property type="protein sequence ID" value="RKO93249.1"/>
    <property type="molecule type" value="Genomic_DNA"/>
</dbReference>
<sequence length="127" mass="14953">MLEHSRHSVWTFCPEYFREQQEEMRMCRNPLFRFLNENTIYKENSQLEMAKIRKRFLASMMKDIKALDVGTFKQVNPNYLVTKVTVCKSCGNPLKSGCCPLYDRANKTSQNVVKNIAFIDEEGDKMR</sequence>
<keyword evidence="2" id="KW-1185">Reference proteome</keyword>
<protein>
    <submittedName>
        <fullName evidence="1">Uncharacterized protein</fullName>
    </submittedName>
</protein>
<evidence type="ECO:0000313" key="2">
    <source>
        <dbReference type="Proteomes" id="UP000269721"/>
    </source>
</evidence>
<dbReference type="OrthoDB" id="2131500at2759"/>
<reference evidence="2" key="1">
    <citation type="journal article" date="2018" name="Nat. Microbiol.">
        <title>Leveraging single-cell genomics to expand the fungal tree of life.</title>
        <authorList>
            <person name="Ahrendt S.R."/>
            <person name="Quandt C.A."/>
            <person name="Ciobanu D."/>
            <person name="Clum A."/>
            <person name="Salamov A."/>
            <person name="Andreopoulos B."/>
            <person name="Cheng J.F."/>
            <person name="Woyke T."/>
            <person name="Pelin A."/>
            <person name="Henrissat B."/>
            <person name="Reynolds N.K."/>
            <person name="Benny G.L."/>
            <person name="Smith M.E."/>
            <person name="James T.Y."/>
            <person name="Grigoriev I.V."/>
        </authorList>
    </citation>
    <scope>NUCLEOTIDE SEQUENCE [LARGE SCALE GENOMIC DNA]</scope>
</reference>
<evidence type="ECO:0000313" key="1">
    <source>
        <dbReference type="EMBL" id="RKO93249.1"/>
    </source>
</evidence>
<proteinExistence type="predicted"/>
<name>A0A4P9WJW5_9FUNG</name>